<sequence length="67" mass="8025">MWRKIEKILKSKKITINELSKNIYGDKRNMTIYALRDGKIKKPSFELMCKIADALDISLDYFRDKKR</sequence>
<feature type="domain" description="HTH cro/C1-type" evidence="1">
    <location>
        <begin position="5"/>
        <end position="62"/>
    </location>
</feature>
<dbReference type="CDD" id="cd00093">
    <property type="entry name" value="HTH_XRE"/>
    <property type="match status" value="1"/>
</dbReference>
<evidence type="ECO:0000259" key="1">
    <source>
        <dbReference type="PROSITE" id="PS50943"/>
    </source>
</evidence>
<comment type="caution">
    <text evidence="2">The sequence shown here is derived from an EMBL/GenBank/DDBJ whole genome shotgun (WGS) entry which is preliminary data.</text>
</comment>
<dbReference type="AlphaFoldDB" id="A0A0R1UWQ9"/>
<dbReference type="PATRIC" id="fig|1423801.4.peg.1490"/>
<dbReference type="InterPro" id="IPR010982">
    <property type="entry name" value="Lambda_DNA-bd_dom_sf"/>
</dbReference>
<reference evidence="2 3" key="1">
    <citation type="journal article" date="2015" name="Genome Announc.">
        <title>Expanding the biotechnology potential of lactobacilli through comparative genomics of 213 strains and associated genera.</title>
        <authorList>
            <person name="Sun Z."/>
            <person name="Harris H.M."/>
            <person name="McCann A."/>
            <person name="Guo C."/>
            <person name="Argimon S."/>
            <person name="Zhang W."/>
            <person name="Yang X."/>
            <person name="Jeffery I.B."/>
            <person name="Cooney J.C."/>
            <person name="Kagawa T.F."/>
            <person name="Liu W."/>
            <person name="Song Y."/>
            <person name="Salvetti E."/>
            <person name="Wrobel A."/>
            <person name="Rasinkangas P."/>
            <person name="Parkhill J."/>
            <person name="Rea M.C."/>
            <person name="O'Sullivan O."/>
            <person name="Ritari J."/>
            <person name="Douillard F.P."/>
            <person name="Paul Ross R."/>
            <person name="Yang R."/>
            <person name="Briner A.E."/>
            <person name="Felis G.E."/>
            <person name="de Vos W.M."/>
            <person name="Barrangou R."/>
            <person name="Klaenhammer T.R."/>
            <person name="Caufield P.W."/>
            <person name="Cui Y."/>
            <person name="Zhang H."/>
            <person name="O'Toole P.W."/>
        </authorList>
    </citation>
    <scope>NUCLEOTIDE SEQUENCE [LARGE SCALE GENOMIC DNA]</scope>
    <source>
        <strain evidence="2 3">DSM 16230</strain>
    </source>
</reference>
<dbReference type="RefSeq" id="WP_054756703.1">
    <property type="nucleotide sequence ID" value="NZ_AZFQ01000052.1"/>
</dbReference>
<accession>A0A0R1UWQ9</accession>
<dbReference type="Pfam" id="PF13443">
    <property type="entry name" value="HTH_26"/>
    <property type="match status" value="1"/>
</dbReference>
<keyword evidence="3" id="KW-1185">Reference proteome</keyword>
<evidence type="ECO:0000313" key="2">
    <source>
        <dbReference type="EMBL" id="KRL97470.1"/>
    </source>
</evidence>
<proteinExistence type="predicted"/>
<dbReference type="GO" id="GO:0003677">
    <property type="term" value="F:DNA binding"/>
    <property type="evidence" value="ECO:0007669"/>
    <property type="project" value="InterPro"/>
</dbReference>
<name>A0A0R1UWQ9_9LACO</name>
<dbReference type="InterPro" id="IPR001387">
    <property type="entry name" value="Cro/C1-type_HTH"/>
</dbReference>
<dbReference type="OrthoDB" id="2736659at2"/>
<protein>
    <recommendedName>
        <fullName evidence="1">HTH cro/C1-type domain-containing protein</fullName>
    </recommendedName>
</protein>
<dbReference type="SUPFAM" id="SSF47413">
    <property type="entry name" value="lambda repressor-like DNA-binding domains"/>
    <property type="match status" value="1"/>
</dbReference>
<evidence type="ECO:0000313" key="3">
    <source>
        <dbReference type="Proteomes" id="UP000051166"/>
    </source>
</evidence>
<dbReference type="Proteomes" id="UP000051166">
    <property type="component" value="Unassembled WGS sequence"/>
</dbReference>
<organism evidence="2 3">
    <name type="scientific">Liquorilactobacillus satsumensis DSM 16230 = JCM 12392</name>
    <dbReference type="NCBI Taxonomy" id="1423801"/>
    <lineage>
        <taxon>Bacteria</taxon>
        <taxon>Bacillati</taxon>
        <taxon>Bacillota</taxon>
        <taxon>Bacilli</taxon>
        <taxon>Lactobacillales</taxon>
        <taxon>Lactobacillaceae</taxon>
        <taxon>Liquorilactobacillus</taxon>
    </lineage>
</organism>
<dbReference type="EMBL" id="AZFQ01000052">
    <property type="protein sequence ID" value="KRL97470.1"/>
    <property type="molecule type" value="Genomic_DNA"/>
</dbReference>
<dbReference type="GeneID" id="98308750"/>
<dbReference type="PROSITE" id="PS50943">
    <property type="entry name" value="HTH_CROC1"/>
    <property type="match status" value="1"/>
</dbReference>
<gene>
    <name evidence="2" type="ORF">FD50_GL001453</name>
</gene>
<dbReference type="STRING" id="1423801.FD50_GL001453"/>
<dbReference type="Gene3D" id="1.10.260.40">
    <property type="entry name" value="lambda repressor-like DNA-binding domains"/>
    <property type="match status" value="1"/>
</dbReference>
<dbReference type="SMART" id="SM00530">
    <property type="entry name" value="HTH_XRE"/>
    <property type="match status" value="1"/>
</dbReference>